<dbReference type="PRINTS" id="PR00738">
    <property type="entry name" value="GLHYDRLASE20"/>
</dbReference>
<comment type="catalytic activity">
    <reaction evidence="1">
        <text>Hydrolysis of terminal non-reducing N-acetyl-D-hexosamine residues in N-acetyl-beta-D-hexosaminides.</text>
        <dbReference type="EC" id="3.2.1.52"/>
    </reaction>
</comment>
<comment type="caution">
    <text evidence="10">The sequence shown here is derived from an EMBL/GenBank/DDBJ whole genome shotgun (WGS) entry which is preliminary data.</text>
</comment>
<comment type="similarity">
    <text evidence="2">Belongs to the glycosyl hydrolase 20 family.</text>
</comment>
<dbReference type="InterPro" id="IPR029018">
    <property type="entry name" value="Hex-like_dom2"/>
</dbReference>
<accession>A0A1J4KZA8</accession>
<dbReference type="GeneID" id="94832579"/>
<dbReference type="Gene3D" id="3.20.20.80">
    <property type="entry name" value="Glycosidases"/>
    <property type="match status" value="1"/>
</dbReference>
<evidence type="ECO:0000313" key="11">
    <source>
        <dbReference type="Proteomes" id="UP000179807"/>
    </source>
</evidence>
<evidence type="ECO:0000256" key="7">
    <source>
        <dbReference type="SAM" id="SignalP"/>
    </source>
</evidence>
<keyword evidence="7" id="KW-0732">Signal</keyword>
<evidence type="ECO:0000259" key="8">
    <source>
        <dbReference type="Pfam" id="PF00728"/>
    </source>
</evidence>
<dbReference type="CDD" id="cd06563">
    <property type="entry name" value="GH20_chitobiase-like"/>
    <property type="match status" value="1"/>
</dbReference>
<evidence type="ECO:0000256" key="5">
    <source>
        <dbReference type="ARBA" id="ARBA00023295"/>
    </source>
</evidence>
<dbReference type="AlphaFoldDB" id="A0A1J4KZA8"/>
<dbReference type="GO" id="GO:0005975">
    <property type="term" value="P:carbohydrate metabolic process"/>
    <property type="evidence" value="ECO:0007669"/>
    <property type="project" value="InterPro"/>
</dbReference>
<sequence>MVFTVFSLFLSLACAAPKLRPNLVPEPVSLTLGDGEFTLLPSCKISYDKSVEGVVDDVNYVARIIRVSTGYVMNIVDSVQDKGIILQKADKELQNDEAYELHITKDAARIVAKTGAGFFYGIQTLLQLLPYEIYSKKTVYGTQWVAPVCDVIDYPRFPWRGVMLDTCRRFFDADSIKRLLYGMAQQKLNKFHWHINDDSGWRLEVKKYPNLIIKGSSCAYKPKPWDKNSNDGVRYGPFFYTQEEVRGIVEYAKKLHIDIIPEIEMPAHSLAAVASYPWLCCTGQQYEPSPFGASIEILCAGNDQVFQFLRDVLDEVMDMFPYEVVHIGGDEATKTRWGQCEKCQKRMKDEGLHNLNELQSWFIKQIVNYVMSKGRRAIGWDEIMEGGLADGAMVMSWRGNDSAKEATDAGHDVVMTPTEAYYLDYRQFPVLEPFEYICCLKPIYTTYNYEPTAKVDPKNVDKVVGVQGNVWTEYIWGEDPDMDYKTYPRSCSVAETGWTPKDQKNWQRHVTVLVREHLKRLETQYINTAPVSLGKKAYWNSDTVTNEWKLKEWVVTGAVGTAGPYDVAFIYTGGNNGLKIRNVKLLFDDEIVAESEGKEGLASWDLTGTNFFSLETKDSGDKVEVVKVRAEICGDGGNDTEGEVIVYYTSSNEIW</sequence>
<gene>
    <name evidence="10" type="ORF">TRFO_14532</name>
</gene>
<name>A0A1J4KZA8_9EUKA</name>
<dbReference type="OrthoDB" id="428480at2759"/>
<evidence type="ECO:0000256" key="4">
    <source>
        <dbReference type="ARBA" id="ARBA00022801"/>
    </source>
</evidence>
<evidence type="ECO:0000259" key="9">
    <source>
        <dbReference type="Pfam" id="PF02838"/>
    </source>
</evidence>
<dbReference type="InterPro" id="IPR017853">
    <property type="entry name" value="GH"/>
</dbReference>
<dbReference type="InterPro" id="IPR015883">
    <property type="entry name" value="Glyco_hydro_20_cat"/>
</dbReference>
<dbReference type="Proteomes" id="UP000179807">
    <property type="component" value="Unassembled WGS sequence"/>
</dbReference>
<dbReference type="PANTHER" id="PTHR22600:SF57">
    <property type="entry name" value="BETA-N-ACETYLHEXOSAMINIDASE"/>
    <property type="match status" value="1"/>
</dbReference>
<keyword evidence="5" id="KW-0326">Glycosidase</keyword>
<feature type="active site" description="Proton donor" evidence="6">
    <location>
        <position position="331"/>
    </location>
</feature>
<feature type="domain" description="Glycoside hydrolase family 20 catalytic" evidence="8">
    <location>
        <begin position="157"/>
        <end position="500"/>
    </location>
</feature>
<dbReference type="SUPFAM" id="SSF55545">
    <property type="entry name" value="beta-N-acetylhexosaminidase-like domain"/>
    <property type="match status" value="1"/>
</dbReference>
<dbReference type="InterPro" id="IPR025705">
    <property type="entry name" value="Beta_hexosaminidase_sua/sub"/>
</dbReference>
<dbReference type="PANTHER" id="PTHR22600">
    <property type="entry name" value="BETA-HEXOSAMINIDASE"/>
    <property type="match status" value="1"/>
</dbReference>
<dbReference type="SUPFAM" id="SSF51445">
    <property type="entry name" value="(Trans)glycosidases"/>
    <property type="match status" value="1"/>
</dbReference>
<feature type="domain" description="Beta-hexosaminidase bacterial type N-terminal" evidence="9">
    <location>
        <begin position="21"/>
        <end position="131"/>
    </location>
</feature>
<protein>
    <recommendedName>
        <fullName evidence="3">beta-N-acetylhexosaminidase</fullName>
        <ecNumber evidence="3">3.2.1.52</ecNumber>
    </recommendedName>
</protein>
<dbReference type="GO" id="GO:0030203">
    <property type="term" value="P:glycosaminoglycan metabolic process"/>
    <property type="evidence" value="ECO:0007669"/>
    <property type="project" value="TreeGrafter"/>
</dbReference>
<dbReference type="GO" id="GO:0004563">
    <property type="term" value="F:beta-N-acetylhexosaminidase activity"/>
    <property type="evidence" value="ECO:0007669"/>
    <property type="project" value="UniProtKB-EC"/>
</dbReference>
<feature type="signal peptide" evidence="7">
    <location>
        <begin position="1"/>
        <end position="15"/>
    </location>
</feature>
<dbReference type="VEuPathDB" id="TrichDB:TRFO_14532"/>
<feature type="chain" id="PRO_5012136557" description="beta-N-acetylhexosaminidase" evidence="7">
    <location>
        <begin position="16"/>
        <end position="655"/>
    </location>
</feature>
<keyword evidence="11" id="KW-1185">Reference proteome</keyword>
<evidence type="ECO:0000313" key="10">
    <source>
        <dbReference type="EMBL" id="OHT15028.1"/>
    </source>
</evidence>
<evidence type="ECO:0000256" key="3">
    <source>
        <dbReference type="ARBA" id="ARBA00012663"/>
    </source>
</evidence>
<dbReference type="Pfam" id="PF02838">
    <property type="entry name" value="Glyco_hydro_20b"/>
    <property type="match status" value="1"/>
</dbReference>
<dbReference type="Gene3D" id="3.30.379.10">
    <property type="entry name" value="Chitobiase/beta-hexosaminidase domain 2-like"/>
    <property type="match status" value="1"/>
</dbReference>
<reference evidence="10" key="1">
    <citation type="submission" date="2016-10" db="EMBL/GenBank/DDBJ databases">
        <authorList>
            <person name="Benchimol M."/>
            <person name="Almeida L.G."/>
            <person name="Vasconcelos A.T."/>
            <person name="Perreira-Neves A."/>
            <person name="Rosa I.A."/>
            <person name="Tasca T."/>
            <person name="Bogo M.R."/>
            <person name="de Souza W."/>
        </authorList>
    </citation>
    <scope>NUCLEOTIDE SEQUENCE [LARGE SCALE GENOMIC DNA]</scope>
    <source>
        <strain evidence="10">K</strain>
    </source>
</reference>
<evidence type="ECO:0000256" key="6">
    <source>
        <dbReference type="PIRSR" id="PIRSR625705-1"/>
    </source>
</evidence>
<dbReference type="RefSeq" id="XP_068368164.1">
    <property type="nucleotide sequence ID" value="XM_068497875.1"/>
</dbReference>
<dbReference type="GO" id="GO:0016020">
    <property type="term" value="C:membrane"/>
    <property type="evidence" value="ECO:0007669"/>
    <property type="project" value="TreeGrafter"/>
</dbReference>
<dbReference type="Pfam" id="PF00728">
    <property type="entry name" value="Glyco_hydro_20"/>
    <property type="match status" value="1"/>
</dbReference>
<proteinExistence type="inferred from homology"/>
<evidence type="ECO:0000256" key="2">
    <source>
        <dbReference type="ARBA" id="ARBA00006285"/>
    </source>
</evidence>
<dbReference type="EMBL" id="MLAK01000282">
    <property type="protein sequence ID" value="OHT15028.1"/>
    <property type="molecule type" value="Genomic_DNA"/>
</dbReference>
<evidence type="ECO:0000256" key="1">
    <source>
        <dbReference type="ARBA" id="ARBA00001231"/>
    </source>
</evidence>
<dbReference type="InterPro" id="IPR015882">
    <property type="entry name" value="HEX_bac_N"/>
</dbReference>
<organism evidence="10 11">
    <name type="scientific">Tritrichomonas foetus</name>
    <dbReference type="NCBI Taxonomy" id="1144522"/>
    <lineage>
        <taxon>Eukaryota</taxon>
        <taxon>Metamonada</taxon>
        <taxon>Parabasalia</taxon>
        <taxon>Tritrichomonadida</taxon>
        <taxon>Tritrichomonadidae</taxon>
        <taxon>Tritrichomonas</taxon>
    </lineage>
</organism>
<dbReference type="EC" id="3.2.1.52" evidence="3"/>
<keyword evidence="4" id="KW-0378">Hydrolase</keyword>